<keyword evidence="3" id="KW-1185">Reference proteome</keyword>
<feature type="transmembrane region" description="Helical" evidence="1">
    <location>
        <begin position="37"/>
        <end position="63"/>
    </location>
</feature>
<name>A0A0V8J978_9BACL</name>
<keyword evidence="1" id="KW-0472">Membrane</keyword>
<accession>A0A0V8J978</accession>
<dbReference type="Proteomes" id="UP000054099">
    <property type="component" value="Unassembled WGS sequence"/>
</dbReference>
<proteinExistence type="predicted"/>
<protein>
    <submittedName>
        <fullName evidence="2">Uncharacterized protein</fullName>
    </submittedName>
</protein>
<dbReference type="EMBL" id="LNQN01000002">
    <property type="protein sequence ID" value="KSU83571.1"/>
    <property type="molecule type" value="Genomic_DNA"/>
</dbReference>
<evidence type="ECO:0000313" key="2">
    <source>
        <dbReference type="EMBL" id="KSU83571.1"/>
    </source>
</evidence>
<reference evidence="2 3" key="1">
    <citation type="journal article" date="2014" name="Antonie Van Leeuwenhoek">
        <title>Fictibacillus enclensis sp. nov., isolated from marine sediment.</title>
        <authorList>
            <person name="Dastager S.G."/>
            <person name="Mawlankar R."/>
            <person name="Srinivasan K."/>
            <person name="Tang S.K."/>
            <person name="Lee J.C."/>
            <person name="Ramana V.V."/>
            <person name="Shouche Y.S."/>
        </authorList>
    </citation>
    <scope>NUCLEOTIDE SEQUENCE [LARGE SCALE GENOMIC DNA]</scope>
    <source>
        <strain evidence="2 3">NIO-1003</strain>
    </source>
</reference>
<keyword evidence="1" id="KW-0812">Transmembrane</keyword>
<organism evidence="2 3">
    <name type="scientific">Fictibacillus enclensis</name>
    <dbReference type="NCBI Taxonomy" id="1017270"/>
    <lineage>
        <taxon>Bacteria</taxon>
        <taxon>Bacillati</taxon>
        <taxon>Bacillota</taxon>
        <taxon>Bacilli</taxon>
        <taxon>Bacillales</taxon>
        <taxon>Fictibacillaceae</taxon>
        <taxon>Fictibacillus</taxon>
    </lineage>
</organism>
<gene>
    <name evidence="2" type="ORF">AS030_13540</name>
</gene>
<dbReference type="OrthoDB" id="2970538at2"/>
<feature type="transmembrane region" description="Helical" evidence="1">
    <location>
        <begin position="137"/>
        <end position="156"/>
    </location>
</feature>
<keyword evidence="1" id="KW-1133">Transmembrane helix</keyword>
<dbReference type="AlphaFoldDB" id="A0A0V8J978"/>
<dbReference type="RefSeq" id="WP_061972409.1">
    <property type="nucleotide sequence ID" value="NZ_CP126109.1"/>
</dbReference>
<feature type="transmembrane region" description="Helical" evidence="1">
    <location>
        <begin position="168"/>
        <end position="186"/>
    </location>
</feature>
<evidence type="ECO:0000313" key="3">
    <source>
        <dbReference type="Proteomes" id="UP000054099"/>
    </source>
</evidence>
<evidence type="ECO:0000256" key="1">
    <source>
        <dbReference type="SAM" id="Phobius"/>
    </source>
</evidence>
<comment type="caution">
    <text evidence="2">The sequence shown here is derived from an EMBL/GenBank/DDBJ whole genome shotgun (WGS) entry which is preliminary data.</text>
</comment>
<sequence length="233" mass="27206">MDQLWQLIVLVSKLLWAKAAAGYFALGVLAEAVFQNFWVQFVSAIVVGMVLVKLIEFSIRYYYYHNFVHRKLKNSLGAPADLDLFFQTTMKRDISRGLLPNLRFMRSLFLQMRRTELRLFHTYLRTNIRTLKGGKPIGYAVGILIGLFTSFAMDILKINNLAFSQESTVKTVLFVVVWFIIVHLWMNKRIRSFTQLDGIVLACLNEKLTDPFDPEEEHDEDLLFEERMMKEHS</sequence>